<evidence type="ECO:0000313" key="1">
    <source>
        <dbReference type="EMBL" id="MBD6621030.1"/>
    </source>
</evidence>
<dbReference type="RefSeq" id="WP_191762352.1">
    <property type="nucleotide sequence ID" value="NZ_VJXY01000104.1"/>
</dbReference>
<sequence>MSIYNCPQQRNHEAIATYRALHKKRKYTKLYWDVANQIGIESALLIEIIEDWCNSNAENEKHGYFYQDQWWTSATYDEWAAMYPAMGKPRTLQRLLLKLESQNYVISTQPKKGADNTKFYRVNEEVIGLLLMGDKFIVPNPNSDQSPCQILTAIVPNPNSHSAKNEQSTIYKQINKTDQLNEDSPTPQSEFVQTELKNSPQPEIVEFKPEPLGQNQDPNPQQLNALLNQTESSAQTDNPNFETRVSGKFDILEQANKIARPCKSVTDEEIYCLFLEAYKAYKPSNFTEHRQFSSEHLKKIKHLLKDFPDTAIEIFTSALTWVREQDDGWWRQKQFSLSNLMTNGKIADYADKHATAMKYDTKYRLRVEGLAPSMDKGRFSVVDEDGNESTGAMADIARLYATDPMFKMLMDAGK</sequence>
<organism evidence="1 2">
    <name type="scientific">Komarekiella delphini-convector SJRDD-AB1</name>
    <dbReference type="NCBI Taxonomy" id="2593771"/>
    <lineage>
        <taxon>Bacteria</taxon>
        <taxon>Bacillati</taxon>
        <taxon>Cyanobacteriota</taxon>
        <taxon>Cyanophyceae</taxon>
        <taxon>Nostocales</taxon>
        <taxon>Nostocaceae</taxon>
        <taxon>Komarekiella</taxon>
        <taxon>Komarekiella delphini-convector</taxon>
    </lineage>
</organism>
<proteinExistence type="predicted"/>
<dbReference type="Proteomes" id="UP001165986">
    <property type="component" value="Unassembled WGS sequence"/>
</dbReference>
<evidence type="ECO:0000313" key="2">
    <source>
        <dbReference type="Proteomes" id="UP001165986"/>
    </source>
</evidence>
<keyword evidence="2" id="KW-1185">Reference proteome</keyword>
<evidence type="ECO:0008006" key="3">
    <source>
        <dbReference type="Google" id="ProtNLM"/>
    </source>
</evidence>
<reference evidence="1" key="1">
    <citation type="submission" date="2019-07" db="EMBL/GenBank/DDBJ databases">
        <title>Toxilogical consequences of a new and cryptic species of cyanobacteria (Komarekiella delphini-convector) recovered from the epidermis of a bottlenose dolphin and 1500 ft. in the air.</title>
        <authorList>
            <person name="Brown A.O."/>
            <person name="Dvorak P."/>
            <person name="Villanueva C.D."/>
            <person name="Foss A.J."/>
            <person name="Garvey A.D."/>
            <person name="Gibson Q.A."/>
            <person name="Johansen J.R."/>
            <person name="Casamatta D.A."/>
        </authorList>
    </citation>
    <scope>NUCLEOTIDE SEQUENCE</scope>
    <source>
        <strain evidence="1">SJRDD-AB1</strain>
    </source>
</reference>
<name>A0AA40VVH9_9NOST</name>
<accession>A0AA40VVH9</accession>
<dbReference type="AlphaFoldDB" id="A0AA40VVH9"/>
<protein>
    <recommendedName>
        <fullName evidence="3">Replication protein</fullName>
    </recommendedName>
</protein>
<gene>
    <name evidence="1" type="ORF">FNW02_36235</name>
</gene>
<dbReference type="EMBL" id="VJXY01000104">
    <property type="protein sequence ID" value="MBD6621030.1"/>
    <property type="molecule type" value="Genomic_DNA"/>
</dbReference>
<comment type="caution">
    <text evidence="1">The sequence shown here is derived from an EMBL/GenBank/DDBJ whole genome shotgun (WGS) entry which is preliminary data.</text>
</comment>